<gene>
    <name evidence="1" type="ORF">SAMN02745126_03907</name>
</gene>
<dbReference type="InterPro" id="IPR036388">
    <property type="entry name" value="WH-like_DNA-bd_sf"/>
</dbReference>
<dbReference type="Pfam" id="PF02082">
    <property type="entry name" value="Rrf2"/>
    <property type="match status" value="1"/>
</dbReference>
<dbReference type="STRING" id="225324.SAMN02745126_03907"/>
<dbReference type="EMBL" id="FUWJ01000005">
    <property type="protein sequence ID" value="SKA16776.1"/>
    <property type="molecule type" value="Genomic_DNA"/>
</dbReference>
<sequence>MKLQTATRLGLYAVLELARDPERTLSVMELADRFGVSSHHLAKVLRTLSVAGLVRGDRGAAGGYRFTGNRRRTTLMDVVALFEPAPGQRAKEPGEDTDIGAALQRVLIEIDEIAEATLRSISLETLLKSNASFLRGL</sequence>
<keyword evidence="2" id="KW-1185">Reference proteome</keyword>
<dbReference type="SUPFAM" id="SSF46785">
    <property type="entry name" value="Winged helix' DNA-binding domain"/>
    <property type="match status" value="1"/>
</dbReference>
<dbReference type="Proteomes" id="UP000190092">
    <property type="component" value="Unassembled WGS sequence"/>
</dbReference>
<evidence type="ECO:0000313" key="2">
    <source>
        <dbReference type="Proteomes" id="UP000190092"/>
    </source>
</evidence>
<dbReference type="GO" id="GO:0005829">
    <property type="term" value="C:cytosol"/>
    <property type="evidence" value="ECO:0007669"/>
    <property type="project" value="TreeGrafter"/>
</dbReference>
<dbReference type="NCBIfam" id="TIGR00738">
    <property type="entry name" value="rrf2_super"/>
    <property type="match status" value="1"/>
</dbReference>
<dbReference type="InterPro" id="IPR000944">
    <property type="entry name" value="Tscrpt_reg_Rrf2"/>
</dbReference>
<protein>
    <submittedName>
        <fullName evidence="1">Transcriptional regulator, BadM/Rrf2 family</fullName>
    </submittedName>
</protein>
<dbReference type="Gene3D" id="1.10.10.10">
    <property type="entry name" value="Winged helix-like DNA-binding domain superfamily/Winged helix DNA-binding domain"/>
    <property type="match status" value="1"/>
</dbReference>
<dbReference type="RefSeq" id="WP_085935584.1">
    <property type="nucleotide sequence ID" value="NZ_FUWJ01000005.1"/>
</dbReference>
<evidence type="ECO:0000313" key="1">
    <source>
        <dbReference type="EMBL" id="SKA16776.1"/>
    </source>
</evidence>
<dbReference type="GO" id="GO:0003700">
    <property type="term" value="F:DNA-binding transcription factor activity"/>
    <property type="evidence" value="ECO:0007669"/>
    <property type="project" value="TreeGrafter"/>
</dbReference>
<accession>A0A1T4RLW8</accession>
<reference evidence="2" key="1">
    <citation type="submission" date="2017-02" db="EMBL/GenBank/DDBJ databases">
        <authorList>
            <person name="Varghese N."/>
            <person name="Submissions S."/>
        </authorList>
    </citation>
    <scope>NUCLEOTIDE SEQUENCE [LARGE SCALE GENOMIC DNA]</scope>
    <source>
        <strain evidence="2">ATCC 27094</strain>
    </source>
</reference>
<dbReference type="PANTHER" id="PTHR33221:SF15">
    <property type="entry name" value="HTH-TYPE TRANSCRIPTIONAL REGULATOR YWGB-RELATED"/>
    <property type="match status" value="1"/>
</dbReference>
<proteinExistence type="predicted"/>
<name>A0A1T4RLW8_9HYPH</name>
<dbReference type="OrthoDB" id="9808360at2"/>
<dbReference type="AlphaFoldDB" id="A0A1T4RLW8"/>
<dbReference type="PANTHER" id="PTHR33221">
    <property type="entry name" value="WINGED HELIX-TURN-HELIX TRANSCRIPTIONAL REGULATOR, RRF2 FAMILY"/>
    <property type="match status" value="1"/>
</dbReference>
<dbReference type="PROSITE" id="PS51197">
    <property type="entry name" value="HTH_RRF2_2"/>
    <property type="match status" value="1"/>
</dbReference>
<organism evidence="1 2">
    <name type="scientific">Enhydrobacter aerosaccus</name>
    <dbReference type="NCBI Taxonomy" id="225324"/>
    <lineage>
        <taxon>Bacteria</taxon>
        <taxon>Pseudomonadati</taxon>
        <taxon>Pseudomonadota</taxon>
        <taxon>Alphaproteobacteria</taxon>
        <taxon>Hyphomicrobiales</taxon>
        <taxon>Enhydrobacter</taxon>
    </lineage>
</organism>
<dbReference type="InterPro" id="IPR036390">
    <property type="entry name" value="WH_DNA-bd_sf"/>
</dbReference>